<keyword evidence="1" id="KW-0175">Coiled coil</keyword>
<dbReference type="OrthoDB" id="276498at2759"/>
<comment type="caution">
    <text evidence="2">The sequence shown here is derived from an EMBL/GenBank/DDBJ whole genome shotgun (WGS) entry which is preliminary data.</text>
</comment>
<protein>
    <submittedName>
        <fullName evidence="2">Uncharacterized protein</fullName>
    </submittedName>
</protein>
<proteinExistence type="predicted"/>
<evidence type="ECO:0000256" key="1">
    <source>
        <dbReference type="SAM" id="Coils"/>
    </source>
</evidence>
<keyword evidence="3" id="KW-1185">Reference proteome</keyword>
<dbReference type="EMBL" id="QKWP01000308">
    <property type="protein sequence ID" value="RIB22457.1"/>
    <property type="molecule type" value="Genomic_DNA"/>
</dbReference>
<accession>A0A397VMB5</accession>
<gene>
    <name evidence="2" type="ORF">C2G38_2173920</name>
</gene>
<reference evidence="2 3" key="1">
    <citation type="submission" date="2018-06" db="EMBL/GenBank/DDBJ databases">
        <title>Comparative genomics reveals the genomic features of Rhizophagus irregularis, R. cerebriforme, R. diaphanum and Gigaspora rosea, and their symbiotic lifestyle signature.</title>
        <authorList>
            <person name="Morin E."/>
            <person name="San Clemente H."/>
            <person name="Chen E.C.H."/>
            <person name="De La Providencia I."/>
            <person name="Hainaut M."/>
            <person name="Kuo A."/>
            <person name="Kohler A."/>
            <person name="Murat C."/>
            <person name="Tang N."/>
            <person name="Roy S."/>
            <person name="Loubradou J."/>
            <person name="Henrissat B."/>
            <person name="Grigoriev I.V."/>
            <person name="Corradi N."/>
            <person name="Roux C."/>
            <person name="Martin F.M."/>
        </authorList>
    </citation>
    <scope>NUCLEOTIDE SEQUENCE [LARGE SCALE GENOMIC DNA]</scope>
    <source>
        <strain evidence="2 3">DAOM 194757</strain>
    </source>
</reference>
<name>A0A397VMB5_9GLOM</name>
<dbReference type="Proteomes" id="UP000266673">
    <property type="component" value="Unassembled WGS sequence"/>
</dbReference>
<organism evidence="2 3">
    <name type="scientific">Gigaspora rosea</name>
    <dbReference type="NCBI Taxonomy" id="44941"/>
    <lineage>
        <taxon>Eukaryota</taxon>
        <taxon>Fungi</taxon>
        <taxon>Fungi incertae sedis</taxon>
        <taxon>Mucoromycota</taxon>
        <taxon>Glomeromycotina</taxon>
        <taxon>Glomeromycetes</taxon>
        <taxon>Diversisporales</taxon>
        <taxon>Gigasporaceae</taxon>
        <taxon>Gigaspora</taxon>
    </lineage>
</organism>
<feature type="coiled-coil region" evidence="1">
    <location>
        <begin position="77"/>
        <end position="111"/>
    </location>
</feature>
<evidence type="ECO:0000313" key="2">
    <source>
        <dbReference type="EMBL" id="RIB22457.1"/>
    </source>
</evidence>
<evidence type="ECO:0000313" key="3">
    <source>
        <dbReference type="Proteomes" id="UP000266673"/>
    </source>
</evidence>
<dbReference type="AlphaFoldDB" id="A0A397VMB5"/>
<sequence length="157" mass="18437">MTPNTTLSKAKLTLFACSASPKSKNLMIRNADSEENCEQELKTHFQIEDETVKRVLDTQASFRQFTPERHEKLVKDIQEKQSDNQQQQLLIESEEARKERLIQELEETSSTSLKMKFHQIKHNLLSKPKSKFLLNLMDNRNRIKTLGQKYCFTDFCQ</sequence>